<name>A0A812BS88_ACAPH</name>
<dbReference type="EMBL" id="CAHIKZ030000855">
    <property type="protein sequence ID" value="CAE1241930.1"/>
    <property type="molecule type" value="Genomic_DNA"/>
</dbReference>
<sequence>MLPRNDLLVKQQKSVKNGQYLYPAIKQRGYYSDIVSFGESHKLQETSHGPSHMVQSISWNIPKEKYTPSVNIFDTSHESLMQKFVTEIQGPTTELTAVSDFPWKASEPKVQLPYYTSPGECPRKIEIERLWDLFYVDQLRKFLLSDSNLSISLIWGGWT</sequence>
<dbReference type="Proteomes" id="UP000597762">
    <property type="component" value="Unassembled WGS sequence"/>
</dbReference>
<proteinExistence type="predicted"/>
<accession>A0A812BS88</accession>
<protein>
    <submittedName>
        <fullName evidence="1">DNAH</fullName>
    </submittedName>
</protein>
<evidence type="ECO:0000313" key="2">
    <source>
        <dbReference type="Proteomes" id="UP000597762"/>
    </source>
</evidence>
<reference evidence="1" key="1">
    <citation type="submission" date="2021-01" db="EMBL/GenBank/DDBJ databases">
        <authorList>
            <person name="Li R."/>
            <person name="Bekaert M."/>
        </authorList>
    </citation>
    <scope>NUCLEOTIDE SEQUENCE</scope>
    <source>
        <strain evidence="1">Farmed</strain>
    </source>
</reference>
<dbReference type="AlphaFoldDB" id="A0A812BS88"/>
<evidence type="ECO:0000313" key="1">
    <source>
        <dbReference type="EMBL" id="CAE1241930.1"/>
    </source>
</evidence>
<keyword evidence="2" id="KW-1185">Reference proteome</keyword>
<dbReference type="OrthoDB" id="447173at2759"/>
<organism evidence="1 2">
    <name type="scientific">Acanthosepion pharaonis</name>
    <name type="common">Pharaoh cuttlefish</name>
    <name type="synonym">Sepia pharaonis</name>
    <dbReference type="NCBI Taxonomy" id="158019"/>
    <lineage>
        <taxon>Eukaryota</taxon>
        <taxon>Metazoa</taxon>
        <taxon>Spiralia</taxon>
        <taxon>Lophotrochozoa</taxon>
        <taxon>Mollusca</taxon>
        <taxon>Cephalopoda</taxon>
        <taxon>Coleoidea</taxon>
        <taxon>Decapodiformes</taxon>
        <taxon>Sepiida</taxon>
        <taxon>Sepiina</taxon>
        <taxon>Sepiidae</taxon>
        <taxon>Acanthosepion</taxon>
    </lineage>
</organism>
<gene>
    <name evidence="1" type="ORF">SPHA_23064</name>
</gene>
<comment type="caution">
    <text evidence="1">The sequence shown here is derived from an EMBL/GenBank/DDBJ whole genome shotgun (WGS) entry which is preliminary data.</text>
</comment>